<evidence type="ECO:0000256" key="1">
    <source>
        <dbReference type="SAM" id="MobiDB-lite"/>
    </source>
</evidence>
<proteinExistence type="predicted"/>
<dbReference type="OrthoDB" id="8190309at2759"/>
<evidence type="ECO:0000313" key="5">
    <source>
        <dbReference type="Proteomes" id="UP001152888"/>
    </source>
</evidence>
<dbReference type="AlphaFoldDB" id="A0A9P0NVI2"/>
<comment type="caution">
    <text evidence="4">The sequence shown here is derived from an EMBL/GenBank/DDBJ whole genome shotgun (WGS) entry which is preliminary data.</text>
</comment>
<feature type="signal peptide" evidence="3">
    <location>
        <begin position="1"/>
        <end position="22"/>
    </location>
</feature>
<keyword evidence="2" id="KW-0472">Membrane</keyword>
<name>A0A9P0NVI2_ACAOB</name>
<keyword evidence="5" id="KW-1185">Reference proteome</keyword>
<evidence type="ECO:0000256" key="3">
    <source>
        <dbReference type="SAM" id="SignalP"/>
    </source>
</evidence>
<organism evidence="4 5">
    <name type="scientific">Acanthoscelides obtectus</name>
    <name type="common">Bean weevil</name>
    <name type="synonym">Bruchus obtectus</name>
    <dbReference type="NCBI Taxonomy" id="200917"/>
    <lineage>
        <taxon>Eukaryota</taxon>
        <taxon>Metazoa</taxon>
        <taxon>Ecdysozoa</taxon>
        <taxon>Arthropoda</taxon>
        <taxon>Hexapoda</taxon>
        <taxon>Insecta</taxon>
        <taxon>Pterygota</taxon>
        <taxon>Neoptera</taxon>
        <taxon>Endopterygota</taxon>
        <taxon>Coleoptera</taxon>
        <taxon>Polyphaga</taxon>
        <taxon>Cucujiformia</taxon>
        <taxon>Chrysomeloidea</taxon>
        <taxon>Chrysomelidae</taxon>
        <taxon>Bruchinae</taxon>
        <taxon>Bruchini</taxon>
        <taxon>Acanthoscelides</taxon>
    </lineage>
</organism>
<keyword evidence="2" id="KW-1133">Transmembrane helix</keyword>
<feature type="compositionally biased region" description="Basic and acidic residues" evidence="1">
    <location>
        <begin position="273"/>
        <end position="288"/>
    </location>
</feature>
<feature type="transmembrane region" description="Helical" evidence="2">
    <location>
        <begin position="546"/>
        <end position="571"/>
    </location>
</feature>
<protein>
    <submittedName>
        <fullName evidence="4">Uncharacterized protein</fullName>
    </submittedName>
</protein>
<dbReference type="EMBL" id="CAKOFQ010006675">
    <property type="protein sequence ID" value="CAH1958030.1"/>
    <property type="molecule type" value="Genomic_DNA"/>
</dbReference>
<evidence type="ECO:0000256" key="2">
    <source>
        <dbReference type="SAM" id="Phobius"/>
    </source>
</evidence>
<evidence type="ECO:0000313" key="4">
    <source>
        <dbReference type="EMBL" id="CAH1958030.1"/>
    </source>
</evidence>
<feature type="chain" id="PRO_5040310122" evidence="3">
    <location>
        <begin position="23"/>
        <end position="723"/>
    </location>
</feature>
<sequence>MGCILWSKQVLLLLTALSATHSIENKKTMLPTVTRTELKVSRSLNPEDTQTLNVMTRDGSVAQLIVKRRDGKAKAPQTPQVPLTSAYQNYYNEVDFDKRKPYDSLNSGETVGSVGYGQAVITNWVPLSSVYYQPNIIRLDTIAVVRNASDMKPSHGTLGNVIDSDRIPHILPKPVNIRSEEVFVKNNKNSKDQKRGRSYMEIDHDGVPVVHGVRVPDDPSDTKTWRNARVINGELVPYEKGYKPPAAIPMGELVYASNVPAPTTVTKSLGPFSKEDNFKSPKTQERTHSMGPFTVKDNTESDDSEKSFVKFSSSGVGPFSKSDNSKASGTKLIDYIKEINARESVKDYFNRRQYRSYDQQDNPQQFQRRMLHYEGEPSYPNSAMYTPQTTKLSPVTFNEGVRTPVLQYAHPELGVQPAKATPEEEPMAQESIQDKPIYSTAGNRRSQYYDDNSINNIEYYRKDVLNYPYNTYYIKTKTEQPLWLKITESIKDNVQTGFERMQRLTRPVIEPLMEATQKISHNLGFSRGTPKAQDKVGLMTPAGTSVILPALGLVAGGAALGLGAAAVGRLLNVNEMRSLQDLNQNSRSYHEVNPNNILFIMEEPKQNKEEERKRFRRNVEDEFYMQKLASSVEKDVHLHTLSAPHFWSDTPCSKRIFCEVMTHQNPDEVLFMEKKMDTLMSSVHPDVQRAVAHHLQEVMDAVKMRECSKFVCKRRFFLPAPAA</sequence>
<reference evidence="4" key="1">
    <citation type="submission" date="2022-03" db="EMBL/GenBank/DDBJ databases">
        <authorList>
            <person name="Sayadi A."/>
        </authorList>
    </citation>
    <scope>NUCLEOTIDE SEQUENCE</scope>
</reference>
<keyword evidence="3" id="KW-0732">Signal</keyword>
<gene>
    <name evidence="4" type="ORF">ACAOBT_LOCUS2426</name>
</gene>
<accession>A0A9P0NVI2</accession>
<keyword evidence="2" id="KW-0812">Transmembrane</keyword>
<feature type="region of interest" description="Disordered" evidence="1">
    <location>
        <begin position="267"/>
        <end position="306"/>
    </location>
</feature>
<dbReference type="Proteomes" id="UP001152888">
    <property type="component" value="Unassembled WGS sequence"/>
</dbReference>